<organism evidence="2 3">
    <name type="scientific">Salipaludibacillus neizhouensis</name>
    <dbReference type="NCBI Taxonomy" id="885475"/>
    <lineage>
        <taxon>Bacteria</taxon>
        <taxon>Bacillati</taxon>
        <taxon>Bacillota</taxon>
        <taxon>Bacilli</taxon>
        <taxon>Bacillales</taxon>
        <taxon>Bacillaceae</taxon>
    </lineage>
</organism>
<dbReference type="GO" id="GO:0003677">
    <property type="term" value="F:DNA binding"/>
    <property type="evidence" value="ECO:0007669"/>
    <property type="project" value="InterPro"/>
</dbReference>
<dbReference type="Proteomes" id="UP000281498">
    <property type="component" value="Unassembled WGS sequence"/>
</dbReference>
<name>A0A3A9KBZ9_9BACI</name>
<sequence>MPHVNRRWQKSYYYHITSRSNWKEPLFRSDDDFVYFLQLLDEANKKYPFQLVSYVLMKTHFHLLLFSNTQSYSNIMFLEKKKYATFFNKKYNTRGHLFEKRFFAKPASTPRTLLHMSRYIHFNPVEIHSVESPKDYQWSSYPLFIQSSENSLTPPYINFTPLLRSFTGTYHQRKMQYIQWCNTN</sequence>
<feature type="domain" description="Transposase IS200-like" evidence="1">
    <location>
        <begin position="9"/>
        <end position="123"/>
    </location>
</feature>
<gene>
    <name evidence="2" type="ORF">CR203_05770</name>
</gene>
<comment type="caution">
    <text evidence="2">The sequence shown here is derived from an EMBL/GenBank/DDBJ whole genome shotgun (WGS) entry which is preliminary data.</text>
</comment>
<proteinExistence type="predicted"/>
<protein>
    <submittedName>
        <fullName evidence="2">Transposase</fullName>
    </submittedName>
</protein>
<dbReference type="InterPro" id="IPR002686">
    <property type="entry name" value="Transposase_17"/>
</dbReference>
<dbReference type="AlphaFoldDB" id="A0A3A9KBZ9"/>
<keyword evidence="3" id="KW-1185">Reference proteome</keyword>
<evidence type="ECO:0000313" key="3">
    <source>
        <dbReference type="Proteomes" id="UP000281498"/>
    </source>
</evidence>
<dbReference type="OrthoDB" id="9788881at2"/>
<dbReference type="Pfam" id="PF01797">
    <property type="entry name" value="Y1_Tnp"/>
    <property type="match status" value="1"/>
</dbReference>
<dbReference type="Gene3D" id="3.30.70.1290">
    <property type="entry name" value="Transposase IS200-like"/>
    <property type="match status" value="1"/>
</dbReference>
<accession>A0A3A9KBZ9</accession>
<evidence type="ECO:0000259" key="1">
    <source>
        <dbReference type="SMART" id="SM01321"/>
    </source>
</evidence>
<dbReference type="PANTHER" id="PTHR34322:SF2">
    <property type="entry name" value="TRANSPOSASE IS200-LIKE DOMAIN-CONTAINING PROTEIN"/>
    <property type="match status" value="1"/>
</dbReference>
<dbReference type="RefSeq" id="WP_110938350.1">
    <property type="nucleotide sequence ID" value="NZ_KZ614147.1"/>
</dbReference>
<dbReference type="GO" id="GO:0006313">
    <property type="term" value="P:DNA transposition"/>
    <property type="evidence" value="ECO:0007669"/>
    <property type="project" value="InterPro"/>
</dbReference>
<reference evidence="2 3" key="1">
    <citation type="submission" date="2017-10" db="EMBL/GenBank/DDBJ databases">
        <title>Bacillus sp. nov., a halophilic bacterium isolated from a Keqin Lake.</title>
        <authorList>
            <person name="Wang H."/>
        </authorList>
    </citation>
    <scope>NUCLEOTIDE SEQUENCE [LARGE SCALE GENOMIC DNA]</scope>
    <source>
        <strain evidence="2 3">KCTC 13187</strain>
    </source>
</reference>
<evidence type="ECO:0000313" key="2">
    <source>
        <dbReference type="EMBL" id="RKL68011.1"/>
    </source>
</evidence>
<dbReference type="SUPFAM" id="SSF143422">
    <property type="entry name" value="Transposase IS200-like"/>
    <property type="match status" value="1"/>
</dbReference>
<dbReference type="PANTHER" id="PTHR34322">
    <property type="entry name" value="TRANSPOSASE, Y1_TNP DOMAIN-CONTAINING"/>
    <property type="match status" value="1"/>
</dbReference>
<dbReference type="GO" id="GO:0004803">
    <property type="term" value="F:transposase activity"/>
    <property type="evidence" value="ECO:0007669"/>
    <property type="project" value="InterPro"/>
</dbReference>
<dbReference type="InterPro" id="IPR036515">
    <property type="entry name" value="Transposase_17_sf"/>
</dbReference>
<dbReference type="SMART" id="SM01321">
    <property type="entry name" value="Y1_Tnp"/>
    <property type="match status" value="1"/>
</dbReference>
<dbReference type="EMBL" id="PDOE01000002">
    <property type="protein sequence ID" value="RKL68011.1"/>
    <property type="molecule type" value="Genomic_DNA"/>
</dbReference>